<dbReference type="Proteomes" id="UP000177622">
    <property type="component" value="Unassembled WGS sequence"/>
</dbReference>
<evidence type="ECO:0000313" key="9">
    <source>
        <dbReference type="Proteomes" id="UP000177622"/>
    </source>
</evidence>
<keyword evidence="3" id="KW-0560">Oxidoreductase</keyword>
<dbReference type="RefSeq" id="XP_022486692.1">
    <property type="nucleotide sequence ID" value="XM_022633608.1"/>
</dbReference>
<dbReference type="PRINTS" id="PR00090">
    <property type="entry name" value="RNGDIOXGNASE"/>
</dbReference>
<proteinExistence type="predicted"/>
<dbReference type="Pfam" id="PF00355">
    <property type="entry name" value="Rieske"/>
    <property type="match status" value="1"/>
</dbReference>
<keyword evidence="4" id="KW-0408">Iron</keyword>
<evidence type="ECO:0000256" key="6">
    <source>
        <dbReference type="SAM" id="Phobius"/>
    </source>
</evidence>
<dbReference type="SUPFAM" id="SSF50022">
    <property type="entry name" value="ISP domain"/>
    <property type="match status" value="1"/>
</dbReference>
<reference evidence="8 9" key="1">
    <citation type="journal article" date="2016" name="Sci. Rep.">
        <title>Penicillium arizonense, a new, genome sequenced fungal species, reveals a high chemical diversity in secreted metabolites.</title>
        <authorList>
            <person name="Grijseels S."/>
            <person name="Nielsen J.C."/>
            <person name="Randelovic M."/>
            <person name="Nielsen J."/>
            <person name="Nielsen K.F."/>
            <person name="Workman M."/>
            <person name="Frisvad J.C."/>
        </authorList>
    </citation>
    <scope>NUCLEOTIDE SEQUENCE [LARGE SCALE GENOMIC DNA]</scope>
    <source>
        <strain evidence="8 9">CBS 141311</strain>
    </source>
</reference>
<keyword evidence="6" id="KW-0812">Transmembrane</keyword>
<evidence type="ECO:0000313" key="8">
    <source>
        <dbReference type="EMBL" id="OGE51247.1"/>
    </source>
</evidence>
<keyword evidence="6" id="KW-0472">Membrane</keyword>
<dbReference type="PANTHER" id="PTHR43756:SF6">
    <property type="entry name" value="CLUSTER-BINDING PROTEIN, PUTATIVE (AFU_ORTHOLOGUE AFUA_6G03920)-RELATED"/>
    <property type="match status" value="1"/>
</dbReference>
<name>A0A1F5LDS5_PENAI</name>
<keyword evidence="1" id="KW-0001">2Fe-2S</keyword>
<dbReference type="InterPro" id="IPR015881">
    <property type="entry name" value="ARHD_Rieske_2Fe_2S"/>
</dbReference>
<dbReference type="GeneID" id="34578342"/>
<dbReference type="AlphaFoldDB" id="A0A1F5LDS5"/>
<dbReference type="InterPro" id="IPR036922">
    <property type="entry name" value="Rieske_2Fe-2S_sf"/>
</dbReference>
<dbReference type="PROSITE" id="PS51296">
    <property type="entry name" value="RIESKE"/>
    <property type="match status" value="1"/>
</dbReference>
<protein>
    <recommendedName>
        <fullName evidence="7">Rieske domain-containing protein</fullName>
    </recommendedName>
</protein>
<gene>
    <name evidence="8" type="ORF">PENARI_c014G10367</name>
</gene>
<feature type="transmembrane region" description="Helical" evidence="6">
    <location>
        <begin position="6"/>
        <end position="27"/>
    </location>
</feature>
<dbReference type="STRING" id="1835702.A0A1F5LDS5"/>
<dbReference type="CDD" id="cd03469">
    <property type="entry name" value="Rieske_RO_Alpha_N"/>
    <property type="match status" value="1"/>
</dbReference>
<dbReference type="InterPro" id="IPR017941">
    <property type="entry name" value="Rieske_2Fe-2S"/>
</dbReference>
<dbReference type="GO" id="GO:0016491">
    <property type="term" value="F:oxidoreductase activity"/>
    <property type="evidence" value="ECO:0007669"/>
    <property type="project" value="UniProtKB-KW"/>
</dbReference>
<evidence type="ECO:0000256" key="5">
    <source>
        <dbReference type="ARBA" id="ARBA00023014"/>
    </source>
</evidence>
<keyword evidence="2" id="KW-0479">Metal-binding</keyword>
<keyword evidence="6" id="KW-1133">Transmembrane helix</keyword>
<evidence type="ECO:0000259" key="7">
    <source>
        <dbReference type="PROSITE" id="PS51296"/>
    </source>
</evidence>
<keyword evidence="5" id="KW-0411">Iron-sulfur</keyword>
<evidence type="ECO:0000256" key="3">
    <source>
        <dbReference type="ARBA" id="ARBA00023002"/>
    </source>
</evidence>
<organism evidence="8 9">
    <name type="scientific">Penicillium arizonense</name>
    <dbReference type="NCBI Taxonomy" id="1835702"/>
    <lineage>
        <taxon>Eukaryota</taxon>
        <taxon>Fungi</taxon>
        <taxon>Dikarya</taxon>
        <taxon>Ascomycota</taxon>
        <taxon>Pezizomycotina</taxon>
        <taxon>Eurotiomycetes</taxon>
        <taxon>Eurotiomycetidae</taxon>
        <taxon>Eurotiales</taxon>
        <taxon>Aspergillaceae</taxon>
        <taxon>Penicillium</taxon>
    </lineage>
</organism>
<dbReference type="EMBL" id="LXJU01000014">
    <property type="protein sequence ID" value="OGE51247.1"/>
    <property type="molecule type" value="Genomic_DNA"/>
</dbReference>
<feature type="domain" description="Rieske" evidence="7">
    <location>
        <begin position="86"/>
        <end position="172"/>
    </location>
</feature>
<dbReference type="PROSITE" id="PS00570">
    <property type="entry name" value="RING_HYDROXYL_ALPHA"/>
    <property type="match status" value="1"/>
</dbReference>
<keyword evidence="9" id="KW-1185">Reference proteome</keyword>
<evidence type="ECO:0000256" key="1">
    <source>
        <dbReference type="ARBA" id="ARBA00022714"/>
    </source>
</evidence>
<evidence type="ECO:0000256" key="2">
    <source>
        <dbReference type="ARBA" id="ARBA00022723"/>
    </source>
</evidence>
<dbReference type="GO" id="GO:0005506">
    <property type="term" value="F:iron ion binding"/>
    <property type="evidence" value="ECO:0007669"/>
    <property type="project" value="InterPro"/>
</dbReference>
<comment type="caution">
    <text evidence="8">The sequence shown here is derived from an EMBL/GenBank/DDBJ whole genome shotgun (WGS) entry which is preliminary data.</text>
</comment>
<sequence>MEYTQSYFSISPGSTLVAFVTVVFLLYRAWPHLYQHKETSKLADPIVTHQEPGLVVSKEPEVPEGWWSGRDVFELERRALFSQAWIYLAHISQFNKPGAYQSFDFAGYPIFLIRGKDDKIRAFHNVCRHRAYTITRKESGASTVLGCRYHGWSYDTNGRLVKAPQFDDVPGFDKSQNSLFEIHTRTTNHGLVFVNLNAGEPEPFDEMIVSSLDAFSYTSGLEAKSSWVNGQTLTGEFNWKVGMGKRQLHTFTRELARRVSELSGPSPVLKAIRSFMQKSTRTETSLSPSTFLCSFEHTGLCLALSIFPASEKRSNIRYDLFARSAASKTEVEALSKASYDVTENLVREFEGDYRAILTKHGNSIDADLNKTDTRQILSRLQEHTKLEKIQGSQILPATRKPKGSTLFQQAEQLCKELDCVSRGSQDGSSSNSLDW</sequence>
<evidence type="ECO:0000256" key="4">
    <source>
        <dbReference type="ARBA" id="ARBA00023004"/>
    </source>
</evidence>
<dbReference type="GO" id="GO:0051537">
    <property type="term" value="F:2 iron, 2 sulfur cluster binding"/>
    <property type="evidence" value="ECO:0007669"/>
    <property type="project" value="UniProtKB-KW"/>
</dbReference>
<dbReference type="OrthoDB" id="426882at2759"/>
<accession>A0A1F5LDS5</accession>
<dbReference type="InterPro" id="IPR001663">
    <property type="entry name" value="Rng_hydr_dOase-A"/>
</dbReference>
<dbReference type="Gene3D" id="2.102.10.10">
    <property type="entry name" value="Rieske [2Fe-2S] iron-sulphur domain"/>
    <property type="match status" value="1"/>
</dbReference>
<dbReference type="PANTHER" id="PTHR43756">
    <property type="entry name" value="CHOLINE MONOOXYGENASE, CHLOROPLASTIC"/>
    <property type="match status" value="1"/>
</dbReference>